<proteinExistence type="predicted"/>
<feature type="region of interest" description="Disordered" evidence="1">
    <location>
        <begin position="113"/>
        <end position="132"/>
    </location>
</feature>
<feature type="compositionally biased region" description="Basic and acidic residues" evidence="1">
    <location>
        <begin position="113"/>
        <end position="130"/>
    </location>
</feature>
<dbReference type="AlphaFoldDB" id="A0A0G2HN03"/>
<organism evidence="2 3">
    <name type="scientific">Diaporthe ampelina</name>
    <dbReference type="NCBI Taxonomy" id="1214573"/>
    <lineage>
        <taxon>Eukaryota</taxon>
        <taxon>Fungi</taxon>
        <taxon>Dikarya</taxon>
        <taxon>Ascomycota</taxon>
        <taxon>Pezizomycotina</taxon>
        <taxon>Sordariomycetes</taxon>
        <taxon>Sordariomycetidae</taxon>
        <taxon>Diaporthales</taxon>
        <taxon>Diaporthaceae</taxon>
        <taxon>Diaporthe</taxon>
    </lineage>
</organism>
<reference evidence="2 3" key="2">
    <citation type="submission" date="2015-05" db="EMBL/GenBank/DDBJ databases">
        <authorList>
            <person name="Morales-Cruz A."/>
            <person name="Amrine K.C."/>
            <person name="Cantu D."/>
        </authorList>
    </citation>
    <scope>NUCLEOTIDE SEQUENCE [LARGE SCALE GENOMIC DNA]</scope>
    <source>
        <strain evidence="2">DA912</strain>
    </source>
</reference>
<evidence type="ECO:0000256" key="1">
    <source>
        <dbReference type="SAM" id="MobiDB-lite"/>
    </source>
</evidence>
<evidence type="ECO:0000313" key="3">
    <source>
        <dbReference type="Proteomes" id="UP000034680"/>
    </source>
</evidence>
<keyword evidence="3" id="KW-1185">Reference proteome</keyword>
<dbReference type="OrthoDB" id="5430717at2759"/>
<name>A0A0G2HN03_9PEZI</name>
<gene>
    <name evidence="2" type="ORF">UCDDA912_g10427</name>
</gene>
<dbReference type="EMBL" id="LCUC01000662">
    <property type="protein sequence ID" value="KKY29650.1"/>
    <property type="molecule type" value="Genomic_DNA"/>
</dbReference>
<comment type="caution">
    <text evidence="2">The sequence shown here is derived from an EMBL/GenBank/DDBJ whole genome shotgun (WGS) entry which is preliminary data.</text>
</comment>
<sequence>MMKNGSSAPIPRHLNGWIAGIVEEVSHQTSELESMRVQIAELKATRQEEVIEFSKVTEEWAEREKNFKAEINRLEHIISDTQQGAESVMLARAESVVNRNDGRAFRAKLERLSRSDEGDGHALEESHPADDNLVEQGKRKCVALSPGDIGLAINTTPYEVLESTPSLLDDNDDIHLSKQLRDTTPRRDHDWKAAGS</sequence>
<reference evidence="2 3" key="1">
    <citation type="submission" date="2015-05" db="EMBL/GenBank/DDBJ databases">
        <title>Distinctive expansion of gene families associated with plant cell wall degradation and secondary metabolism in the genomes of grapevine trunk pathogens.</title>
        <authorList>
            <person name="Lawrence D.P."/>
            <person name="Travadon R."/>
            <person name="Rolshausen P.E."/>
            <person name="Baumgartner K."/>
        </authorList>
    </citation>
    <scope>NUCLEOTIDE SEQUENCE [LARGE SCALE GENOMIC DNA]</scope>
    <source>
        <strain evidence="2">DA912</strain>
    </source>
</reference>
<evidence type="ECO:0000313" key="2">
    <source>
        <dbReference type="EMBL" id="KKY29650.1"/>
    </source>
</evidence>
<accession>A0A0G2HN03</accession>
<dbReference type="STRING" id="1214573.A0A0G2HN03"/>
<dbReference type="Proteomes" id="UP000034680">
    <property type="component" value="Unassembled WGS sequence"/>
</dbReference>
<protein>
    <submittedName>
        <fullName evidence="2">Uncharacterized protein</fullName>
    </submittedName>
</protein>